<dbReference type="GO" id="GO:0030126">
    <property type="term" value="C:COPI vesicle coat"/>
    <property type="evidence" value="ECO:0007669"/>
    <property type="project" value="TreeGrafter"/>
</dbReference>
<evidence type="ECO:0000313" key="12">
    <source>
        <dbReference type="Proteomes" id="UP000192257"/>
    </source>
</evidence>
<keyword evidence="7" id="KW-0653">Protein transport</keyword>
<dbReference type="RefSeq" id="XP_028882375.1">
    <property type="nucleotide sequence ID" value="XM_029026260.1"/>
</dbReference>
<keyword evidence="4" id="KW-0813">Transport</keyword>
<keyword evidence="5" id="KW-0963">Cytoplasm</keyword>
<reference evidence="11 12" key="1">
    <citation type="submission" date="2017-03" db="EMBL/GenBank/DDBJ databases">
        <title>An alternative strategy for trypanosome survival in the mammalian bloodstream revealed through genome and transcriptome analysis of the ubiquitous bovine parasite Trypanosoma (Megatrypanum) theileri.</title>
        <authorList>
            <person name="Kelly S."/>
            <person name="Ivens A."/>
            <person name="Mott A."/>
            <person name="O'Neill E."/>
            <person name="Emms D."/>
            <person name="Macleod O."/>
            <person name="Voorheis P."/>
            <person name="Matthews J."/>
            <person name="Matthews K."/>
            <person name="Carrington M."/>
        </authorList>
    </citation>
    <scope>NUCLEOTIDE SEQUENCE [LARGE SCALE GENOMIC DNA]</scope>
    <source>
        <strain evidence="11">Edinburgh</strain>
    </source>
</reference>
<organism evidence="11 12">
    <name type="scientific">Trypanosoma theileri</name>
    <dbReference type="NCBI Taxonomy" id="67003"/>
    <lineage>
        <taxon>Eukaryota</taxon>
        <taxon>Discoba</taxon>
        <taxon>Euglenozoa</taxon>
        <taxon>Kinetoplastea</taxon>
        <taxon>Metakinetoplastina</taxon>
        <taxon>Trypanosomatida</taxon>
        <taxon>Trypanosomatidae</taxon>
        <taxon>Trypanosoma</taxon>
    </lineage>
</organism>
<dbReference type="Pfam" id="PF04733">
    <property type="entry name" value="Coatomer_E"/>
    <property type="match status" value="1"/>
</dbReference>
<evidence type="ECO:0000313" key="11">
    <source>
        <dbReference type="EMBL" id="ORC88309.1"/>
    </source>
</evidence>
<comment type="similarity">
    <text evidence="3">Belongs to the COPE family.</text>
</comment>
<evidence type="ECO:0000256" key="2">
    <source>
        <dbReference type="ARBA" id="ARBA00004347"/>
    </source>
</evidence>
<evidence type="ECO:0000256" key="4">
    <source>
        <dbReference type="ARBA" id="ARBA00022448"/>
    </source>
</evidence>
<evidence type="ECO:0000256" key="1">
    <source>
        <dbReference type="ARBA" id="ARBA00004255"/>
    </source>
</evidence>
<keyword evidence="6" id="KW-0931">ER-Golgi transport</keyword>
<evidence type="ECO:0000256" key="8">
    <source>
        <dbReference type="ARBA" id="ARBA00023034"/>
    </source>
</evidence>
<dbReference type="GO" id="GO:0015031">
    <property type="term" value="P:protein transport"/>
    <property type="evidence" value="ECO:0007669"/>
    <property type="project" value="UniProtKB-KW"/>
</dbReference>
<keyword evidence="10" id="KW-0968">Cytoplasmic vesicle</keyword>
<dbReference type="InterPro" id="IPR006822">
    <property type="entry name" value="Coatomer_esu"/>
</dbReference>
<evidence type="ECO:0000256" key="5">
    <source>
        <dbReference type="ARBA" id="ARBA00022490"/>
    </source>
</evidence>
<dbReference type="PANTHER" id="PTHR10805">
    <property type="entry name" value="COATOMER SUBUNIT EPSILON"/>
    <property type="match status" value="1"/>
</dbReference>
<dbReference type="STRING" id="67003.A0A1X0NVS2"/>
<dbReference type="VEuPathDB" id="TriTrypDB:TM35_000171810"/>
<accession>A0A1X0NVS2</accession>
<name>A0A1X0NVS2_9TRYP</name>
<dbReference type="AlphaFoldDB" id="A0A1X0NVS2"/>
<evidence type="ECO:0000256" key="6">
    <source>
        <dbReference type="ARBA" id="ARBA00022892"/>
    </source>
</evidence>
<comment type="subcellular location">
    <subcellularLocation>
        <location evidence="2">Cytoplasmic vesicle</location>
        <location evidence="2">COPI-coated vesicle membrane</location>
        <topology evidence="2">Peripheral membrane protein</topology>
        <orientation evidence="2">Cytoplasmic side</orientation>
    </subcellularLocation>
    <subcellularLocation>
        <location evidence="1">Golgi apparatus membrane</location>
        <topology evidence="1">Peripheral membrane protein</topology>
        <orientation evidence="1">Cytoplasmic side</orientation>
    </subcellularLocation>
</comment>
<dbReference type="GO" id="GO:0006890">
    <property type="term" value="P:retrograde vesicle-mediated transport, Golgi to endoplasmic reticulum"/>
    <property type="evidence" value="ECO:0007669"/>
    <property type="project" value="InterPro"/>
</dbReference>
<protein>
    <submittedName>
        <fullName evidence="11">Coatomer epsilon subunit</fullName>
    </submittedName>
</protein>
<keyword evidence="12" id="KW-1185">Reference proteome</keyword>
<keyword evidence="9" id="KW-0472">Membrane</keyword>
<dbReference type="SUPFAM" id="SSF48452">
    <property type="entry name" value="TPR-like"/>
    <property type="match status" value="1"/>
</dbReference>
<evidence type="ECO:0000256" key="7">
    <source>
        <dbReference type="ARBA" id="ARBA00022927"/>
    </source>
</evidence>
<dbReference type="EMBL" id="NBCO01000017">
    <property type="protein sequence ID" value="ORC88309.1"/>
    <property type="molecule type" value="Genomic_DNA"/>
</dbReference>
<dbReference type="Proteomes" id="UP000192257">
    <property type="component" value="Unassembled WGS sequence"/>
</dbReference>
<gene>
    <name evidence="11" type="ORF">TM35_000171810</name>
</gene>
<dbReference type="OrthoDB" id="310217at2759"/>
<dbReference type="GO" id="GO:0005198">
    <property type="term" value="F:structural molecule activity"/>
    <property type="evidence" value="ECO:0007669"/>
    <property type="project" value="InterPro"/>
</dbReference>
<dbReference type="GO" id="GO:0000139">
    <property type="term" value="C:Golgi membrane"/>
    <property type="evidence" value="ECO:0007669"/>
    <property type="project" value="UniProtKB-SubCell"/>
</dbReference>
<evidence type="ECO:0000256" key="9">
    <source>
        <dbReference type="ARBA" id="ARBA00023136"/>
    </source>
</evidence>
<dbReference type="GeneID" id="39986040"/>
<proteinExistence type="inferred from homology"/>
<dbReference type="GO" id="GO:0006891">
    <property type="term" value="P:intra-Golgi vesicle-mediated transport"/>
    <property type="evidence" value="ECO:0007669"/>
    <property type="project" value="TreeGrafter"/>
</dbReference>
<dbReference type="PANTHER" id="PTHR10805:SF0">
    <property type="entry name" value="COATOMER SUBUNIT EPSILON"/>
    <property type="match status" value="1"/>
</dbReference>
<evidence type="ECO:0000256" key="3">
    <source>
        <dbReference type="ARBA" id="ARBA00008827"/>
    </source>
</evidence>
<keyword evidence="8" id="KW-0333">Golgi apparatus</keyword>
<dbReference type="InterPro" id="IPR011990">
    <property type="entry name" value="TPR-like_helical_dom_sf"/>
</dbReference>
<dbReference type="Gene3D" id="1.25.40.10">
    <property type="entry name" value="Tetratricopeptide repeat domain"/>
    <property type="match status" value="1"/>
</dbReference>
<sequence>MADPFYDVRNALTVGNYHQAVAEASGVRTTLRKAEDIAEFNAERDALLALAQIGLGQFETVIAQLASATHPTLRAVRAWAEFCAALANSGNLNKNANNAKLYETNPALQAPLQKLTEAAENVDPARVTEAVLAACALLASGDPTAALKLAKGWLSELPTPQGPAAMRQHMELRVIVVESLLRLRRPELARAEVKSMEQLDDESVLTVLYSGIVSLYEGVKTRDAYDTALQRFKEISMRCGQSVLAHNLMALAHMGLGDFASAERSLLDALAMKSADVDTTANLAVVSAHLGKAADPTNRYIQQAAAVAGTWSQSFNAMSARLDEAILQFSTAA</sequence>
<dbReference type="PIRSF" id="PIRSF016478">
    <property type="entry name" value="Coatomer_esu"/>
    <property type="match status" value="1"/>
</dbReference>
<evidence type="ECO:0000256" key="10">
    <source>
        <dbReference type="ARBA" id="ARBA00023329"/>
    </source>
</evidence>
<dbReference type="GO" id="GO:0006888">
    <property type="term" value="P:endoplasmic reticulum to Golgi vesicle-mediated transport"/>
    <property type="evidence" value="ECO:0007669"/>
    <property type="project" value="TreeGrafter"/>
</dbReference>
<comment type="caution">
    <text evidence="11">The sequence shown here is derived from an EMBL/GenBank/DDBJ whole genome shotgun (WGS) entry which is preliminary data.</text>
</comment>